<dbReference type="RefSeq" id="WP_110042303.1">
    <property type="nucleotide sequence ID" value="NZ_CP054613.1"/>
</dbReference>
<sequence length="73" mass="8231">MSKKSSPAWDFVQLAGAVADLRRDQYRILLTVGVLLDVLVERGLITREELENRTSMLDDELETLIDASLRPMG</sequence>
<name>A0A2V2Z9K2_9BACL</name>
<proteinExistence type="predicted"/>
<reference evidence="1 2" key="1">
    <citation type="submission" date="2018-05" db="EMBL/GenBank/DDBJ databases">
        <title>Genomic Encyclopedia of Type Strains, Phase III (KMG-III): the genomes of soil and plant-associated and newly described type strains.</title>
        <authorList>
            <person name="Whitman W."/>
        </authorList>
    </citation>
    <scope>NUCLEOTIDE SEQUENCE [LARGE SCALE GENOMIC DNA]</scope>
    <source>
        <strain evidence="1 2">CECT 5696</strain>
    </source>
</reference>
<keyword evidence="2" id="KW-1185">Reference proteome</keyword>
<dbReference type="OrthoDB" id="2991654at2"/>
<dbReference type="EMBL" id="QGTQ01000001">
    <property type="protein sequence ID" value="PWW08801.1"/>
    <property type="molecule type" value="Genomic_DNA"/>
</dbReference>
<protein>
    <recommendedName>
        <fullName evidence="3">Gas vesicle protein GvpK</fullName>
    </recommendedName>
</protein>
<dbReference type="Proteomes" id="UP000246635">
    <property type="component" value="Unassembled WGS sequence"/>
</dbReference>
<evidence type="ECO:0008006" key="3">
    <source>
        <dbReference type="Google" id="ProtNLM"/>
    </source>
</evidence>
<evidence type="ECO:0000313" key="2">
    <source>
        <dbReference type="Proteomes" id="UP000246635"/>
    </source>
</evidence>
<accession>A0A2V2Z9K2</accession>
<organism evidence="1 2">
    <name type="scientific">Paenibacillus cellulosilyticus</name>
    <dbReference type="NCBI Taxonomy" id="375489"/>
    <lineage>
        <taxon>Bacteria</taxon>
        <taxon>Bacillati</taxon>
        <taxon>Bacillota</taxon>
        <taxon>Bacilli</taxon>
        <taxon>Bacillales</taxon>
        <taxon>Paenibacillaceae</taxon>
        <taxon>Paenibacillus</taxon>
    </lineage>
</organism>
<gene>
    <name evidence="1" type="ORF">DFQ01_101527</name>
</gene>
<dbReference type="AlphaFoldDB" id="A0A2V2Z9K2"/>
<evidence type="ECO:0000313" key="1">
    <source>
        <dbReference type="EMBL" id="PWW08801.1"/>
    </source>
</evidence>
<comment type="caution">
    <text evidence="1">The sequence shown here is derived from an EMBL/GenBank/DDBJ whole genome shotgun (WGS) entry which is preliminary data.</text>
</comment>